<dbReference type="GO" id="GO:0004540">
    <property type="term" value="F:RNA nuclease activity"/>
    <property type="evidence" value="ECO:0007669"/>
    <property type="project" value="InterPro"/>
</dbReference>
<dbReference type="Gene3D" id="1.20.120.580">
    <property type="entry name" value="bsu32300-like"/>
    <property type="match status" value="1"/>
</dbReference>
<keyword evidence="4" id="KW-0547">Nucleotide-binding</keyword>
<evidence type="ECO:0000256" key="4">
    <source>
        <dbReference type="ARBA" id="ARBA00022741"/>
    </source>
</evidence>
<dbReference type="InterPro" id="IPR037038">
    <property type="entry name" value="HepT-like_sf"/>
</dbReference>
<evidence type="ECO:0000256" key="6">
    <source>
        <dbReference type="ARBA" id="ARBA00024207"/>
    </source>
</evidence>
<dbReference type="Pfam" id="PF01934">
    <property type="entry name" value="HepT-like"/>
    <property type="match status" value="1"/>
</dbReference>
<dbReference type="PANTHER" id="PTHR34139">
    <property type="entry name" value="UPF0331 PROTEIN MJ0127"/>
    <property type="match status" value="1"/>
</dbReference>
<organism evidence="7">
    <name type="scientific">Lyngbya confervoides BDU141951</name>
    <dbReference type="NCBI Taxonomy" id="1574623"/>
    <lineage>
        <taxon>Bacteria</taxon>
        <taxon>Bacillati</taxon>
        <taxon>Cyanobacteriota</taxon>
        <taxon>Cyanophyceae</taxon>
        <taxon>Oscillatoriophycideae</taxon>
        <taxon>Oscillatoriales</taxon>
        <taxon>Microcoleaceae</taxon>
        <taxon>Lyngbya</taxon>
    </lineage>
</organism>
<keyword evidence="5" id="KW-0378">Hydrolase</keyword>
<reference evidence="7" key="3">
    <citation type="submission" date="2020-02" db="EMBL/GenBank/DDBJ databases">
        <authorList>
            <person name="Sarangi A.N."/>
            <person name="Ghosh S."/>
            <person name="Mukherjee M."/>
            <person name="Tripathy S."/>
        </authorList>
    </citation>
    <scope>NUCLEOTIDE SEQUENCE</scope>
    <source>
        <strain evidence="7">BDU141951</strain>
    </source>
</reference>
<keyword evidence="3" id="KW-0540">Nuclease</keyword>
<evidence type="ECO:0000256" key="2">
    <source>
        <dbReference type="ARBA" id="ARBA00022649"/>
    </source>
</evidence>
<evidence type="ECO:0000256" key="5">
    <source>
        <dbReference type="ARBA" id="ARBA00022801"/>
    </source>
</evidence>
<comment type="caution">
    <text evidence="7">The sequence shown here is derived from an EMBL/GenBank/DDBJ whole genome shotgun (WGS) entry which is preliminary data.</text>
</comment>
<dbReference type="AlphaFoldDB" id="A0A0C1Y055"/>
<dbReference type="InterPro" id="IPR008201">
    <property type="entry name" value="HepT-like"/>
</dbReference>
<dbReference type="GO" id="GO:0016787">
    <property type="term" value="F:hydrolase activity"/>
    <property type="evidence" value="ECO:0007669"/>
    <property type="project" value="UniProtKB-KW"/>
</dbReference>
<protein>
    <submittedName>
        <fullName evidence="7">DUF86 domain-containing protein</fullName>
    </submittedName>
</protein>
<name>A0A0C1Y055_9CYAN</name>
<comment type="similarity">
    <text evidence="6">Belongs to the HepT RNase toxin family.</text>
</comment>
<keyword evidence="2" id="KW-1277">Toxin-antitoxin system</keyword>
<evidence type="ECO:0000256" key="1">
    <source>
        <dbReference type="ARBA" id="ARBA00022553"/>
    </source>
</evidence>
<dbReference type="InterPro" id="IPR051813">
    <property type="entry name" value="HepT_RNase_toxin"/>
</dbReference>
<evidence type="ECO:0000313" key="7">
    <source>
        <dbReference type="EMBL" id="NEV66086.1"/>
    </source>
</evidence>
<dbReference type="PANTHER" id="PTHR34139:SF1">
    <property type="entry name" value="RNASE MJ1380-RELATED"/>
    <property type="match status" value="1"/>
</dbReference>
<keyword evidence="1" id="KW-0597">Phosphoprotein</keyword>
<proteinExistence type="inferred from homology"/>
<dbReference type="GO" id="GO:0000166">
    <property type="term" value="F:nucleotide binding"/>
    <property type="evidence" value="ECO:0007669"/>
    <property type="project" value="UniProtKB-KW"/>
</dbReference>
<sequence length="115" mass="13251">MRDDGLYLSNILECIQRIESYVTEGKAAFMDNSMMQDAVIRNFEIIGEATKRLSETVKRDHAEIPWRQMAGFRDVLIHDYLSVDMNEVWSVIERDLPVIKPALLSLAQQFAESSE</sequence>
<accession>A0A0C1Y055</accession>
<dbReference type="GO" id="GO:0110001">
    <property type="term" value="C:toxin-antitoxin complex"/>
    <property type="evidence" value="ECO:0007669"/>
    <property type="project" value="InterPro"/>
</dbReference>
<evidence type="ECO:0000256" key="3">
    <source>
        <dbReference type="ARBA" id="ARBA00022722"/>
    </source>
</evidence>
<reference evidence="7" key="1">
    <citation type="submission" date="2014-11" db="EMBL/GenBank/DDBJ databases">
        <authorList>
            <person name="Malar M.C."/>
            <person name="Sen D."/>
            <person name="Tripathy S."/>
        </authorList>
    </citation>
    <scope>NUCLEOTIDE SEQUENCE</scope>
    <source>
        <strain evidence="7">BDU141951</strain>
    </source>
</reference>
<gene>
    <name evidence="7" type="ORF">QQ91_003040</name>
</gene>
<dbReference type="EMBL" id="JTHE02000003">
    <property type="protein sequence ID" value="NEV66086.1"/>
    <property type="molecule type" value="Genomic_DNA"/>
</dbReference>
<reference evidence="7" key="2">
    <citation type="journal article" date="2015" name="Genome Announc.">
        <title>Draft Genome Sequence of Filamentous Marine Cyanobacterium Lyngbya confervoides Strain BDU141951.</title>
        <authorList>
            <person name="Chandrababunaidu M.M."/>
            <person name="Sen D."/>
            <person name="Tripathy S."/>
        </authorList>
    </citation>
    <scope>NUCLEOTIDE SEQUENCE</scope>
    <source>
        <strain evidence="7">BDU141951</strain>
    </source>
</reference>